<feature type="domain" description="HDOD" evidence="1">
    <location>
        <begin position="12"/>
        <end position="206"/>
    </location>
</feature>
<organism evidence="2 3">
    <name type="scientific">Fervidobacterium gondwanense DSM 13020</name>
    <dbReference type="NCBI Taxonomy" id="1121883"/>
    <lineage>
        <taxon>Bacteria</taxon>
        <taxon>Thermotogati</taxon>
        <taxon>Thermotogota</taxon>
        <taxon>Thermotogae</taxon>
        <taxon>Thermotogales</taxon>
        <taxon>Fervidobacteriaceae</taxon>
        <taxon>Fervidobacterium</taxon>
    </lineage>
</organism>
<dbReference type="EMBL" id="FRDJ01000002">
    <property type="protein sequence ID" value="SHN53664.1"/>
    <property type="molecule type" value="Genomic_DNA"/>
</dbReference>
<dbReference type="OrthoDB" id="9788446at2"/>
<sequence>MIKELLNTVTEIPTPDIVVQQIISTASNPNSSAKDLEKAISMDVGLSTKILRLVNSAYYGLPRKITKLSEAIVIVGFKTVRNLALSVFTYSALHSKHTFIDHDKLWSHFMLTAVFSEHIAKSIGFINREEVFLAGMMHDIGKLVLDLMFPKYTYEISKVGERSQVPFFLLEYKGNVENHMEIGGELLRLWKFPDEYISVAQYHEKPSLNPDSRYIEMICIVHLANVYSNIFLPGYSLSYGEPYLDPFALSVLGLKPSALKVIYNELDRVFDKSKDIIYGGVEDEAGIQA</sequence>
<keyword evidence="3" id="KW-1185">Reference proteome</keyword>
<evidence type="ECO:0000313" key="3">
    <source>
        <dbReference type="Proteomes" id="UP000184207"/>
    </source>
</evidence>
<dbReference type="PANTHER" id="PTHR33525">
    <property type="match status" value="1"/>
</dbReference>
<dbReference type="STRING" id="1121883.SAMN02745226_00512"/>
<name>A0A1M7S5I8_FERGO</name>
<evidence type="ECO:0000313" key="2">
    <source>
        <dbReference type="EMBL" id="SHN53664.1"/>
    </source>
</evidence>
<dbReference type="RefSeq" id="WP_072758031.1">
    <property type="nucleotide sequence ID" value="NZ_FRDJ01000002.1"/>
</dbReference>
<dbReference type="Proteomes" id="UP000184207">
    <property type="component" value="Unassembled WGS sequence"/>
</dbReference>
<accession>A0A1M7S5I8</accession>
<dbReference type="AlphaFoldDB" id="A0A1M7S5I8"/>
<dbReference type="NCBIfam" id="TIGR00277">
    <property type="entry name" value="HDIG"/>
    <property type="match status" value="1"/>
</dbReference>
<dbReference type="InterPro" id="IPR013976">
    <property type="entry name" value="HDOD"/>
</dbReference>
<dbReference type="PROSITE" id="PS51833">
    <property type="entry name" value="HDOD"/>
    <property type="match status" value="1"/>
</dbReference>
<gene>
    <name evidence="2" type="ORF">SAMN02745226_00512</name>
</gene>
<evidence type="ECO:0000259" key="1">
    <source>
        <dbReference type="PROSITE" id="PS51833"/>
    </source>
</evidence>
<dbReference type="CDD" id="cd00077">
    <property type="entry name" value="HDc"/>
    <property type="match status" value="1"/>
</dbReference>
<proteinExistence type="predicted"/>
<protein>
    <submittedName>
        <fullName evidence="2">HDIG domain-containing protein</fullName>
    </submittedName>
</protein>
<dbReference type="InterPro" id="IPR052340">
    <property type="entry name" value="RNase_Y/CdgJ"/>
</dbReference>
<dbReference type="InterPro" id="IPR003607">
    <property type="entry name" value="HD/PDEase_dom"/>
</dbReference>
<dbReference type="Pfam" id="PF08668">
    <property type="entry name" value="HDOD"/>
    <property type="match status" value="1"/>
</dbReference>
<dbReference type="InterPro" id="IPR006675">
    <property type="entry name" value="HDIG_dom"/>
</dbReference>
<dbReference type="PANTHER" id="PTHR33525:SF3">
    <property type="entry name" value="RIBONUCLEASE Y"/>
    <property type="match status" value="1"/>
</dbReference>
<dbReference type="SUPFAM" id="SSF109604">
    <property type="entry name" value="HD-domain/PDEase-like"/>
    <property type="match status" value="1"/>
</dbReference>
<dbReference type="Gene3D" id="1.10.3210.10">
    <property type="entry name" value="Hypothetical protein af1432"/>
    <property type="match status" value="1"/>
</dbReference>
<reference evidence="3" key="1">
    <citation type="submission" date="2016-12" db="EMBL/GenBank/DDBJ databases">
        <authorList>
            <person name="Varghese N."/>
            <person name="Submissions S."/>
        </authorList>
    </citation>
    <scope>NUCLEOTIDE SEQUENCE [LARGE SCALE GENOMIC DNA]</scope>
    <source>
        <strain evidence="3">DSM 13020</strain>
    </source>
</reference>